<organism evidence="2 4">
    <name type="scientific">Madurella mycetomatis</name>
    <dbReference type="NCBI Taxonomy" id="100816"/>
    <lineage>
        <taxon>Eukaryota</taxon>
        <taxon>Fungi</taxon>
        <taxon>Dikarya</taxon>
        <taxon>Ascomycota</taxon>
        <taxon>Pezizomycotina</taxon>
        <taxon>Sordariomycetes</taxon>
        <taxon>Sordariomycetidae</taxon>
        <taxon>Sordariales</taxon>
        <taxon>Sordariales incertae sedis</taxon>
        <taxon>Madurella</taxon>
    </lineage>
</organism>
<reference evidence="2" key="2">
    <citation type="submission" date="2015-06" db="EMBL/GenBank/DDBJ databases">
        <authorList>
            <person name="Hoefler B.C."/>
            <person name="Straight P.D."/>
        </authorList>
    </citation>
    <scope>NUCLEOTIDE SEQUENCE [LARGE SCALE GENOMIC DNA]</scope>
    <source>
        <strain evidence="2">Mm55</strain>
    </source>
</reference>
<dbReference type="SMART" id="SM00849">
    <property type="entry name" value="Lactamase_B"/>
    <property type="match status" value="1"/>
</dbReference>
<dbReference type="OrthoDB" id="17458at2759"/>
<dbReference type="EMBL" id="LCTW02000348">
    <property type="protein sequence ID" value="KXX74478.1"/>
    <property type="molecule type" value="Genomic_DNA"/>
</dbReference>
<dbReference type="InterPro" id="IPR001279">
    <property type="entry name" value="Metallo-B-lactamas"/>
</dbReference>
<dbReference type="Pfam" id="PF00753">
    <property type="entry name" value="Lactamase_B"/>
    <property type="match status" value="1"/>
</dbReference>
<proteinExistence type="predicted"/>
<comment type="caution">
    <text evidence="2">The sequence shown here is derived from an EMBL/GenBank/DDBJ whole genome shotgun (WGS) entry which is preliminary data.</text>
</comment>
<evidence type="ECO:0000259" key="1">
    <source>
        <dbReference type="SMART" id="SM00849"/>
    </source>
</evidence>
<dbReference type="Proteomes" id="UP000078237">
    <property type="component" value="Unassembled WGS sequence"/>
</dbReference>
<evidence type="ECO:0000313" key="3">
    <source>
        <dbReference type="EMBL" id="KXX80180.1"/>
    </source>
</evidence>
<dbReference type="PANTHER" id="PTHR36839:SF1">
    <property type="entry name" value="METALLO-BETA-LACTAMASE FAMILY PROTEIN (AFU_ORTHOLOGUE AFUA_5G12770)"/>
    <property type="match status" value="1"/>
</dbReference>
<dbReference type="VEuPathDB" id="FungiDB:MMYC01_209001"/>
<dbReference type="AlphaFoldDB" id="A0A175VSI6"/>
<dbReference type="SUPFAM" id="SSF56281">
    <property type="entry name" value="Metallo-hydrolase/oxidoreductase"/>
    <property type="match status" value="1"/>
</dbReference>
<accession>A0A175VSI6</accession>
<feature type="domain" description="Metallo-beta-lactamase" evidence="1">
    <location>
        <begin position="85"/>
        <end position="242"/>
    </location>
</feature>
<keyword evidence="4" id="KW-1185">Reference proteome</keyword>
<dbReference type="STRING" id="100816.A0A175VSI6"/>
<sequence length="311" mass="35227">MADTSSLLVCLTCGTQHSASDLASLPTCFICDDPRQYTPPTGQEFTTLSSLRTSKVYRNEFHSYPQNSKQPLFTTIVTNPKIAIGQRPILLHTPKGNILWDCITYLDDETADRINNELGGLAAIVISHPHFYSAHLEWAERFDCPVYLSAEDQGWLARRDGKRQVFLGEIETRIEVGREDTGARAIKLGGHFPGSLVLLYDGHILTADTLMMTPSGRANWNVDALRRPRERPRGTNTFCFMWSIPNMIPLSPDEIARMWGILKNYDMRSAHGLFVGWDIEDERIKERVLESMQIQVRAMGHEMHPLLKEAV</sequence>
<reference evidence="4" key="1">
    <citation type="submission" date="2015-06" db="EMBL/GenBank/DDBJ databases">
        <authorList>
            <person name="van de Sande W.W.J."/>
        </authorList>
    </citation>
    <scope>NUCLEOTIDE SEQUENCE [LARGE SCALE GENOMIC DNA]</scope>
    <source>
        <strain evidence="4">mm55</strain>
    </source>
</reference>
<name>A0A175VSI6_9PEZI</name>
<protein>
    <submittedName>
        <fullName evidence="2">Uncharacterized protein YmaE</fullName>
    </submittedName>
</protein>
<dbReference type="InterPro" id="IPR036866">
    <property type="entry name" value="RibonucZ/Hydroxyglut_hydro"/>
</dbReference>
<dbReference type="EMBL" id="LCTW02000067">
    <property type="protein sequence ID" value="KXX80180.1"/>
    <property type="molecule type" value="Genomic_DNA"/>
</dbReference>
<dbReference type="VEuPathDB" id="FungiDB:MMYC01_204151"/>
<gene>
    <name evidence="3" type="ORF">MMYC01_204151</name>
    <name evidence="2" type="ORF">MMYC01_209001</name>
</gene>
<evidence type="ECO:0000313" key="4">
    <source>
        <dbReference type="Proteomes" id="UP000078237"/>
    </source>
</evidence>
<dbReference type="Gene3D" id="3.60.15.10">
    <property type="entry name" value="Ribonuclease Z/Hydroxyacylglutathione hydrolase-like"/>
    <property type="match status" value="1"/>
</dbReference>
<evidence type="ECO:0000313" key="2">
    <source>
        <dbReference type="EMBL" id="KXX74478.1"/>
    </source>
</evidence>
<reference evidence="2 4" key="3">
    <citation type="submission" date="2016-01" db="EMBL/GenBank/DDBJ databases">
        <title>Madurella mycetomatis genome sequencing.</title>
        <authorList>
            <person name="Van De Sande W."/>
        </authorList>
    </citation>
    <scope>NUCLEOTIDE SEQUENCE [LARGE SCALE GENOMIC DNA]</scope>
    <source>
        <strain evidence="4">mm55</strain>
        <strain evidence="2">Mm55</strain>
    </source>
</reference>
<dbReference type="PANTHER" id="PTHR36839">
    <property type="entry name" value="METALLO-BETA-LACTAMASE FAMILY PROTEIN (AFU_ORTHOLOGUE AFUA_5G12770)"/>
    <property type="match status" value="1"/>
</dbReference>